<dbReference type="EMBL" id="CP154834">
    <property type="protein sequence ID" value="XAO76496.1"/>
    <property type="molecule type" value="Genomic_DNA"/>
</dbReference>
<dbReference type="AlphaFoldDB" id="A0AAU6WVV4"/>
<gene>
    <name evidence="1" type="ORF">AAFP95_13755</name>
</gene>
<evidence type="ECO:0000313" key="1">
    <source>
        <dbReference type="EMBL" id="XAO76496.1"/>
    </source>
</evidence>
<name>A0AAU6WVV4_9FLAO</name>
<dbReference type="InterPro" id="IPR005901">
    <property type="entry name" value="GLPGLI"/>
</dbReference>
<dbReference type="RefSeq" id="WP_345767831.1">
    <property type="nucleotide sequence ID" value="NZ_CP154834.1"/>
</dbReference>
<organism evidence="1 2">
    <name type="scientific">Chryseobacterium endophyticum</name>
    <dbReference type="NCBI Taxonomy" id="1854762"/>
    <lineage>
        <taxon>Bacteria</taxon>
        <taxon>Pseudomonadati</taxon>
        <taxon>Bacteroidota</taxon>
        <taxon>Flavobacteriia</taxon>
        <taxon>Flavobacteriales</taxon>
        <taxon>Weeksellaceae</taxon>
        <taxon>Chryseobacterium group</taxon>
        <taxon>Chryseobacterium</taxon>
    </lineage>
</organism>
<proteinExistence type="predicted"/>
<dbReference type="NCBIfam" id="TIGR01200">
    <property type="entry name" value="GLPGLI"/>
    <property type="match status" value="1"/>
</dbReference>
<dbReference type="Proteomes" id="UP001463665">
    <property type="component" value="Chromosome"/>
</dbReference>
<sequence length="163" mass="19269">MFFIRIDEKLNWEILPEKSRIGNFEVQKGKLTYGGRNWTAWFTTEIPVQDGPYVFYGLPGLIVKISDDNNNYHFTLTEIKNGNERIYYRNKGFELTWEQFQKLAMNYYSDPFARMKSMGVPIKKDDGAGNAVSMNIREESERLKKIIRENNNPVELNHRVEYK</sequence>
<dbReference type="Pfam" id="PF09697">
    <property type="entry name" value="Porph_ging"/>
    <property type="match status" value="1"/>
</dbReference>
<reference evidence="1 2" key="1">
    <citation type="submission" date="2024-04" db="EMBL/GenBank/DDBJ databases">
        <title>Genome sequencing and assembly of rice foliar adapted Chryseobacterium endophyticum OsEnb-ALM-A6.</title>
        <authorList>
            <person name="Kumar S."/>
            <person name="Javed M."/>
            <person name="Chouhan V."/>
            <person name="Charishma K."/>
            <person name="Patel A."/>
            <person name="Kumar M."/>
            <person name="Sahu K.P."/>
            <person name="Kumar A."/>
        </authorList>
    </citation>
    <scope>NUCLEOTIDE SEQUENCE [LARGE SCALE GENOMIC DNA]</scope>
    <source>
        <strain evidence="1 2">OsEnb-ALM-A6</strain>
    </source>
</reference>
<evidence type="ECO:0000313" key="2">
    <source>
        <dbReference type="Proteomes" id="UP001463665"/>
    </source>
</evidence>
<accession>A0AAU6WVV4</accession>
<keyword evidence="2" id="KW-1185">Reference proteome</keyword>
<protein>
    <submittedName>
        <fullName evidence="1">GLPGLI family protein</fullName>
    </submittedName>
</protein>